<feature type="transmembrane region" description="Helical" evidence="2">
    <location>
        <begin position="46"/>
        <end position="66"/>
    </location>
</feature>
<proteinExistence type="evidence at transcript level"/>
<accession>A0A6F9DG29</accession>
<feature type="region of interest" description="Disordered" evidence="1">
    <location>
        <begin position="206"/>
        <end position="233"/>
    </location>
</feature>
<dbReference type="AlphaFoldDB" id="A0A6F9DG29"/>
<evidence type="ECO:0000313" key="3">
    <source>
        <dbReference type="EMBL" id="CAB3261589.1"/>
    </source>
</evidence>
<keyword evidence="2" id="KW-0472">Membrane</keyword>
<feature type="region of interest" description="Disordered" evidence="1">
    <location>
        <begin position="412"/>
        <end position="449"/>
    </location>
</feature>
<feature type="transmembrane region" description="Helical" evidence="2">
    <location>
        <begin position="86"/>
        <end position="104"/>
    </location>
</feature>
<evidence type="ECO:0000256" key="2">
    <source>
        <dbReference type="SAM" id="Phobius"/>
    </source>
</evidence>
<feature type="transmembrane region" description="Helical" evidence="2">
    <location>
        <begin position="136"/>
        <end position="159"/>
    </location>
</feature>
<evidence type="ECO:0000256" key="1">
    <source>
        <dbReference type="SAM" id="MobiDB-lite"/>
    </source>
</evidence>
<reference evidence="3" key="1">
    <citation type="submission" date="2020-04" db="EMBL/GenBank/DDBJ databases">
        <authorList>
            <person name="Neveu A P."/>
        </authorList>
    </citation>
    <scope>NUCLEOTIDE SEQUENCE</scope>
    <source>
        <tissue evidence="3">Whole embryo</tissue>
    </source>
</reference>
<keyword evidence="2" id="KW-0812">Transmembrane</keyword>
<feature type="compositionally biased region" description="Low complexity" evidence="1">
    <location>
        <begin position="216"/>
        <end position="225"/>
    </location>
</feature>
<feature type="transmembrane region" description="Helical" evidence="2">
    <location>
        <begin position="300"/>
        <end position="321"/>
    </location>
</feature>
<name>A0A6F9DG29_9ASCI</name>
<gene>
    <name evidence="3" type="primary">LOC100177146-002</name>
</gene>
<organism evidence="3">
    <name type="scientific">Phallusia mammillata</name>
    <dbReference type="NCBI Taxonomy" id="59560"/>
    <lineage>
        <taxon>Eukaryota</taxon>
        <taxon>Metazoa</taxon>
        <taxon>Chordata</taxon>
        <taxon>Tunicata</taxon>
        <taxon>Ascidiacea</taxon>
        <taxon>Phlebobranchia</taxon>
        <taxon>Ascidiidae</taxon>
        <taxon>Phallusia</taxon>
    </lineage>
</organism>
<keyword evidence="2" id="KW-1133">Transmembrane helix</keyword>
<dbReference type="EMBL" id="LR786500">
    <property type="protein sequence ID" value="CAB3261589.1"/>
    <property type="molecule type" value="mRNA"/>
</dbReference>
<protein>
    <submittedName>
        <fullName evidence="3">Uncharacterized protein LOC100177146</fullName>
    </submittedName>
</protein>
<feature type="compositionally biased region" description="Polar residues" evidence="1">
    <location>
        <begin position="413"/>
        <end position="440"/>
    </location>
</feature>
<sequence>MFIFGLGASSSALLKCLVDQVKFFYAWDARSDDACEVINDITEVGLYGSTMVCVYGFLWVRQWMFYHNPAVKNLIYRKHLIRFSRYLPIVIMTLLLVLSVFHLIPIKYRADDGVGIYYLGCVAVYDIANTHEALPIFFYIALTSTFQLSLLGLFLYPLVRRKIDAYRMGRVACPSPSPSHHSRRSSAFRSSQFDVYKADGRSISRDSFLAPPGQPPQGAASPPASINGEKKQHGQKNLGLHAAKLYAPYRSLKGRLFGRRFSESKDGPGVSASSRRKSELRVNTSTHMLSKRMQQSVIRAVMWTTMCIISDVTMVTVALLFGVGTPLLLISTMNNFNIVVNQLCLIATYSKWREILFPICGPTSKRNQSQLGFAKGSYAPNVSDISPGLKRAAETRFDNGSRLNPSPYKFTFDNISTHTNSQESHQPSSAPESPKSSTHATIRKKRASI</sequence>